<organism evidence="1">
    <name type="scientific">marine sediment metagenome</name>
    <dbReference type="NCBI Taxonomy" id="412755"/>
    <lineage>
        <taxon>unclassified sequences</taxon>
        <taxon>metagenomes</taxon>
        <taxon>ecological metagenomes</taxon>
    </lineage>
</organism>
<protein>
    <submittedName>
        <fullName evidence="1">Uncharacterized protein</fullName>
    </submittedName>
</protein>
<feature type="non-terminal residue" evidence="1">
    <location>
        <position position="60"/>
    </location>
</feature>
<dbReference type="AlphaFoldDB" id="X0VE63"/>
<accession>X0VE63</accession>
<evidence type="ECO:0000313" key="1">
    <source>
        <dbReference type="EMBL" id="GAF98850.1"/>
    </source>
</evidence>
<gene>
    <name evidence="1" type="ORF">S01H1_22011</name>
</gene>
<comment type="caution">
    <text evidence="1">The sequence shown here is derived from an EMBL/GenBank/DDBJ whole genome shotgun (WGS) entry which is preliminary data.</text>
</comment>
<dbReference type="EMBL" id="BARS01012325">
    <property type="protein sequence ID" value="GAF98850.1"/>
    <property type="molecule type" value="Genomic_DNA"/>
</dbReference>
<name>X0VE63_9ZZZZ</name>
<sequence length="60" mass="6535">MEDAFPEAVADPSGYLTIDRRTALSPFDANCEATTRALLAELRLVYGIGAQYTAKLREDG</sequence>
<proteinExistence type="predicted"/>
<reference evidence="1" key="1">
    <citation type="journal article" date="2014" name="Front. Microbiol.">
        <title>High frequency of phylogenetically diverse reductive dehalogenase-homologous genes in deep subseafloor sedimentary metagenomes.</title>
        <authorList>
            <person name="Kawai M."/>
            <person name="Futagami T."/>
            <person name="Toyoda A."/>
            <person name="Takaki Y."/>
            <person name="Nishi S."/>
            <person name="Hori S."/>
            <person name="Arai W."/>
            <person name="Tsubouchi T."/>
            <person name="Morono Y."/>
            <person name="Uchiyama I."/>
            <person name="Ito T."/>
            <person name="Fujiyama A."/>
            <person name="Inagaki F."/>
            <person name="Takami H."/>
        </authorList>
    </citation>
    <scope>NUCLEOTIDE SEQUENCE</scope>
    <source>
        <strain evidence="1">Expedition CK06-06</strain>
    </source>
</reference>